<dbReference type="RefSeq" id="WP_108372799.1">
    <property type="nucleotide sequence ID" value="NZ_CP028811.1"/>
</dbReference>
<organism evidence="2 3">
    <name type="scientific">Flavobacterium magnum</name>
    <dbReference type="NCBI Taxonomy" id="2162713"/>
    <lineage>
        <taxon>Bacteria</taxon>
        <taxon>Pseudomonadati</taxon>
        <taxon>Bacteroidota</taxon>
        <taxon>Flavobacteriia</taxon>
        <taxon>Flavobacteriales</taxon>
        <taxon>Flavobacteriaceae</taxon>
        <taxon>Flavobacterium</taxon>
    </lineage>
</organism>
<keyword evidence="3" id="KW-1185">Reference proteome</keyword>
<evidence type="ECO:0008006" key="4">
    <source>
        <dbReference type="Google" id="ProtNLM"/>
    </source>
</evidence>
<dbReference type="OrthoDB" id="9758751at2"/>
<reference evidence="2 3" key="1">
    <citation type="submission" date="2018-04" db="EMBL/GenBank/DDBJ databases">
        <title>Genome sequencing of Flavobacterium sp. HYN0048.</title>
        <authorList>
            <person name="Yi H."/>
            <person name="Baek C."/>
        </authorList>
    </citation>
    <scope>NUCLEOTIDE SEQUENCE [LARGE SCALE GENOMIC DNA]</scope>
    <source>
        <strain evidence="2 3">HYN0048</strain>
    </source>
</reference>
<evidence type="ECO:0000256" key="1">
    <source>
        <dbReference type="SAM" id="SignalP"/>
    </source>
</evidence>
<evidence type="ECO:0000313" key="3">
    <source>
        <dbReference type="Proteomes" id="UP000244193"/>
    </source>
</evidence>
<sequence>MKIILNIIAFLFAVNSLAQETLPQNIIDTLYTKALQQRFDLQLSSGYKYFDMQNQTDAPQKVLPESPIKIRSQKELTEISRKEKKELTVYTIEYYVVNKDTVDINFGEYRLKALKRKQKHSPLAEISECNLGKKEPDIRFTWIDNRWKVIKSKFIKE</sequence>
<dbReference type="EMBL" id="CP028811">
    <property type="protein sequence ID" value="AWA31118.1"/>
    <property type="molecule type" value="Genomic_DNA"/>
</dbReference>
<name>A0A2S0RIS6_9FLAO</name>
<dbReference type="AlphaFoldDB" id="A0A2S0RIS6"/>
<proteinExistence type="predicted"/>
<feature type="signal peptide" evidence="1">
    <location>
        <begin position="1"/>
        <end position="18"/>
    </location>
</feature>
<dbReference type="KEGG" id="fmg:HYN48_14030"/>
<dbReference type="Proteomes" id="UP000244193">
    <property type="component" value="Chromosome"/>
</dbReference>
<evidence type="ECO:0000313" key="2">
    <source>
        <dbReference type="EMBL" id="AWA31118.1"/>
    </source>
</evidence>
<gene>
    <name evidence="2" type="ORF">HYN48_14030</name>
</gene>
<protein>
    <recommendedName>
        <fullName evidence="4">DUF4348 domain-containing protein</fullName>
    </recommendedName>
</protein>
<keyword evidence="1" id="KW-0732">Signal</keyword>
<accession>A0A2S0RIS6</accession>
<feature type="chain" id="PRO_5015695025" description="DUF4348 domain-containing protein" evidence="1">
    <location>
        <begin position="19"/>
        <end position="157"/>
    </location>
</feature>